<evidence type="ECO:0000313" key="2">
    <source>
        <dbReference type="Proteomes" id="UP000785679"/>
    </source>
</evidence>
<evidence type="ECO:0000313" key="1">
    <source>
        <dbReference type="EMBL" id="TNV71682.1"/>
    </source>
</evidence>
<proteinExistence type="predicted"/>
<protein>
    <submittedName>
        <fullName evidence="1">Uncharacterized protein</fullName>
    </submittedName>
</protein>
<gene>
    <name evidence="1" type="ORF">FGO68_gene11069</name>
</gene>
<dbReference type="Proteomes" id="UP000785679">
    <property type="component" value="Unassembled WGS sequence"/>
</dbReference>
<reference evidence="1" key="1">
    <citation type="submission" date="2019-06" db="EMBL/GenBank/DDBJ databases">
        <authorList>
            <person name="Zheng W."/>
        </authorList>
    </citation>
    <scope>NUCLEOTIDE SEQUENCE</scope>
    <source>
        <strain evidence="1">QDHG01</strain>
    </source>
</reference>
<dbReference type="EMBL" id="RRYP01029739">
    <property type="protein sequence ID" value="TNV71682.1"/>
    <property type="molecule type" value="Genomic_DNA"/>
</dbReference>
<sequence>MLPILPVYSFLQQSLSIGSYNLYKEVFCCKNSMTHLPRLRNKYPSVQKHQVQHQQTIAFWQQYYRHLSLTEP</sequence>
<dbReference type="AlphaFoldDB" id="A0A8J8NB70"/>
<keyword evidence="2" id="KW-1185">Reference proteome</keyword>
<organism evidence="1 2">
    <name type="scientific">Halteria grandinella</name>
    <dbReference type="NCBI Taxonomy" id="5974"/>
    <lineage>
        <taxon>Eukaryota</taxon>
        <taxon>Sar</taxon>
        <taxon>Alveolata</taxon>
        <taxon>Ciliophora</taxon>
        <taxon>Intramacronucleata</taxon>
        <taxon>Spirotrichea</taxon>
        <taxon>Stichotrichia</taxon>
        <taxon>Sporadotrichida</taxon>
        <taxon>Halteriidae</taxon>
        <taxon>Halteria</taxon>
    </lineage>
</organism>
<name>A0A8J8NB70_HALGN</name>
<comment type="caution">
    <text evidence="1">The sequence shown here is derived from an EMBL/GenBank/DDBJ whole genome shotgun (WGS) entry which is preliminary data.</text>
</comment>
<accession>A0A8J8NB70</accession>